<dbReference type="EC" id="2.7.7.6" evidence="3 10"/>
<organism evidence="13 14">
    <name type="scientific">Myriangium duriaei CBS 260.36</name>
    <dbReference type="NCBI Taxonomy" id="1168546"/>
    <lineage>
        <taxon>Eukaryota</taxon>
        <taxon>Fungi</taxon>
        <taxon>Dikarya</taxon>
        <taxon>Ascomycota</taxon>
        <taxon>Pezizomycotina</taxon>
        <taxon>Dothideomycetes</taxon>
        <taxon>Dothideomycetidae</taxon>
        <taxon>Myriangiales</taxon>
        <taxon>Myriangiaceae</taxon>
        <taxon>Myriangium</taxon>
    </lineage>
</organism>
<evidence type="ECO:0000256" key="3">
    <source>
        <dbReference type="ARBA" id="ARBA00012418"/>
    </source>
</evidence>
<evidence type="ECO:0000313" key="13">
    <source>
        <dbReference type="EMBL" id="KAF2152358.1"/>
    </source>
</evidence>
<evidence type="ECO:0000256" key="5">
    <source>
        <dbReference type="ARBA" id="ARBA00022679"/>
    </source>
</evidence>
<comment type="catalytic activity">
    <reaction evidence="9 10">
        <text>RNA(n) + a ribonucleoside 5'-triphosphate = RNA(n+1) + diphosphate</text>
        <dbReference type="Rhea" id="RHEA:21248"/>
        <dbReference type="Rhea" id="RHEA-COMP:14527"/>
        <dbReference type="Rhea" id="RHEA-COMP:17342"/>
        <dbReference type="ChEBI" id="CHEBI:33019"/>
        <dbReference type="ChEBI" id="CHEBI:61557"/>
        <dbReference type="ChEBI" id="CHEBI:140395"/>
        <dbReference type="EC" id="2.7.7.6"/>
    </reaction>
</comment>
<protein>
    <recommendedName>
        <fullName evidence="3 10">DNA-directed RNA polymerase</fullName>
        <ecNumber evidence="3 10">2.7.7.6</ecNumber>
    </recommendedName>
</protein>
<sequence>MLLRAAGRRHQRPTHIATDLQSLYRLFPSSSSSSAYRRWTASSARTTLGAAAPHVTHRDTNPPHVRTHASIAGPSVETSANAHGDDSGFGAPLALRWDYSSNDRSYITVPQLYDPPPARRSVLGHTTGELLQHLFACLRVNRFDRAENIINRMSMNEETTDAEFMYACELYLESRVQNILSPPGFVENVKELDKWFAKMGLKTRSENEKACLTMIRVHVPGQTTKSRDSQVKKYAKWSGLSTEEILDSDIWTDREHDILGAILNDKPAPVETLQHSEQKKPDMNTDTYHVPKDEIPEVLQVNQRGLSMRYLKQVLNIQEQDREENAKKKLDPEAQTLLDLERQRLIENASQDAAIAKWKADDDALRSVGINTTLNSKRINALMYKWYSDLIPVLREELKSMKDRSNTLDDPGRPADRTPADSYAVYLEPLTAERLAVITVIYMVSCCCKGKEHGTEEYANTWKVSDAAKSLGGNVEAEAIATLLMKERSSKWYTKQMMKGNAKSRARSPPESSALAVKWPTSHKVGIGAMLVSKFLEAAKMPVTRKHPRTKETITKMRPAFIHKNIFAKGKRTAVLAPTADLRALVVRDPPGALVSKKLPMVVEPVPWSGFRTGGYLNYPDNFVRMPAGDETPREYAMAAIQKGHMDQVFRAISALGKTPWRINQDVLRVQIEAWNTGKEIAGFPPVDPQLSYPPEPQDPHDRTTWIRDTKEIDNLKSSYHSQRCHQNLQLEISRSFKDDTIYFPHNVDFRGRAYPIPPYLNHMGADNTRGLMMFANGKELGANGLRWLKIHMANVFGYDKDSFQGREQFVMDHMDDIYDSIKNPLTGKGWWMKSDDPWQTLAACFELTAALESPDPTKFVSHLPIQQDGTCNGLQHYAALGGDAAGARQVNLEPGDKPSDVYTAVAESVIASIKKDLAEGNQLAKMLDGKITRKVVKQPVMTNVYGVTYYGARLQVKKQLEDIFPDLNRHAFPNQFTLASYITRKIFNSMGELFTGAQAIQQWLGCCADRISTCITPEQIQGLRQAATTASEKNSKKHKAEAITGEKAGSSKSRKSPRAGAKFKTTVVWTTPLQFPVVQPYREAKSKPITTALSVVMIQEPQQWDPVSRRKQMQAFPPNFIHSLDATHMMLSAMKCDEKGITFASIHDSFWTHACDREELSELLRDAFVHMHRENVIGRLKEEFEARYKGCFRMVALDKRTGVGHKIERIRKSKDFKSLCKKLAPDASAADAEIVVEYERYRLVNSSNPADQADGQAMITPASVFAEEGGEEAAIDIDLGDAKLGADLDPNAEDEMEMKAIYDNVGKDSDEAGAVSEDAEDMHEIRTDGTKLEKLLGIKAYSGRQKKTILHHTSKTQIWAPITFPTTPEKGTF</sequence>
<evidence type="ECO:0000256" key="9">
    <source>
        <dbReference type="ARBA" id="ARBA00048552"/>
    </source>
</evidence>
<comment type="similarity">
    <text evidence="2 10">Belongs to the phage and mitochondrial RNA polymerase family.</text>
</comment>
<evidence type="ECO:0000256" key="11">
    <source>
        <dbReference type="SAM" id="MobiDB-lite"/>
    </source>
</evidence>
<feature type="domain" description="DNA-directed RNA polymerase N-terminal" evidence="12">
    <location>
        <begin position="341"/>
        <end position="658"/>
    </location>
</feature>
<evidence type="ECO:0000256" key="6">
    <source>
        <dbReference type="ARBA" id="ARBA00022695"/>
    </source>
</evidence>
<feature type="non-terminal residue" evidence="13">
    <location>
        <position position="1374"/>
    </location>
</feature>
<dbReference type="InterPro" id="IPR029262">
    <property type="entry name" value="RPOL_N"/>
</dbReference>
<dbReference type="PANTHER" id="PTHR10102">
    <property type="entry name" value="DNA-DIRECTED RNA POLYMERASE, MITOCHONDRIAL"/>
    <property type="match status" value="1"/>
</dbReference>
<dbReference type="GO" id="GO:0001018">
    <property type="term" value="F:mitochondrial promoter sequence-specific DNA binding"/>
    <property type="evidence" value="ECO:0007669"/>
    <property type="project" value="TreeGrafter"/>
</dbReference>
<dbReference type="InterPro" id="IPR024075">
    <property type="entry name" value="DNA-dir_RNA_pol_helix_hairp_sf"/>
</dbReference>
<feature type="region of interest" description="Disordered" evidence="11">
    <location>
        <begin position="1027"/>
        <end position="1060"/>
    </location>
</feature>
<dbReference type="Gene3D" id="1.10.1320.10">
    <property type="entry name" value="DNA-directed RNA polymerase, N-terminal domain"/>
    <property type="match status" value="1"/>
</dbReference>
<dbReference type="Pfam" id="PF00940">
    <property type="entry name" value="RNA_pol"/>
    <property type="match status" value="1"/>
</dbReference>
<dbReference type="InterPro" id="IPR043502">
    <property type="entry name" value="DNA/RNA_pol_sf"/>
</dbReference>
<reference evidence="13" key="1">
    <citation type="journal article" date="2020" name="Stud. Mycol.">
        <title>101 Dothideomycetes genomes: a test case for predicting lifestyles and emergence of pathogens.</title>
        <authorList>
            <person name="Haridas S."/>
            <person name="Albert R."/>
            <person name="Binder M."/>
            <person name="Bloem J."/>
            <person name="Labutti K."/>
            <person name="Salamov A."/>
            <person name="Andreopoulos B."/>
            <person name="Baker S."/>
            <person name="Barry K."/>
            <person name="Bills G."/>
            <person name="Bluhm B."/>
            <person name="Cannon C."/>
            <person name="Castanera R."/>
            <person name="Culley D."/>
            <person name="Daum C."/>
            <person name="Ezra D."/>
            <person name="Gonzalez J."/>
            <person name="Henrissat B."/>
            <person name="Kuo A."/>
            <person name="Liang C."/>
            <person name="Lipzen A."/>
            <person name="Lutzoni F."/>
            <person name="Magnuson J."/>
            <person name="Mondo S."/>
            <person name="Nolan M."/>
            <person name="Ohm R."/>
            <person name="Pangilinan J."/>
            <person name="Park H.-J."/>
            <person name="Ramirez L."/>
            <person name="Alfaro M."/>
            <person name="Sun H."/>
            <person name="Tritt A."/>
            <person name="Yoshinaga Y."/>
            <person name="Zwiers L.-H."/>
            <person name="Turgeon B."/>
            <person name="Goodwin S."/>
            <person name="Spatafora J."/>
            <person name="Crous P."/>
            <person name="Grigoriev I."/>
        </authorList>
    </citation>
    <scope>NUCLEOTIDE SEQUENCE</scope>
    <source>
        <strain evidence="13">CBS 260.36</strain>
    </source>
</reference>
<dbReference type="OrthoDB" id="276422at2759"/>
<dbReference type="PANTHER" id="PTHR10102:SF0">
    <property type="entry name" value="DNA-DIRECTED RNA POLYMERASE, MITOCHONDRIAL"/>
    <property type="match status" value="1"/>
</dbReference>
<dbReference type="GO" id="GO:0034245">
    <property type="term" value="C:mitochondrial DNA-directed RNA polymerase complex"/>
    <property type="evidence" value="ECO:0007669"/>
    <property type="project" value="TreeGrafter"/>
</dbReference>
<dbReference type="InterPro" id="IPR037159">
    <property type="entry name" value="RNA_POL_N_sf"/>
</dbReference>
<evidence type="ECO:0000256" key="2">
    <source>
        <dbReference type="ARBA" id="ARBA00009493"/>
    </source>
</evidence>
<dbReference type="PROSITE" id="PS00900">
    <property type="entry name" value="RNA_POL_PHAGE_1"/>
    <property type="match status" value="1"/>
</dbReference>
<evidence type="ECO:0000256" key="4">
    <source>
        <dbReference type="ARBA" id="ARBA00022478"/>
    </source>
</evidence>
<dbReference type="EMBL" id="ML996086">
    <property type="protein sequence ID" value="KAF2152358.1"/>
    <property type="molecule type" value="Genomic_DNA"/>
</dbReference>
<dbReference type="InterPro" id="IPR002092">
    <property type="entry name" value="DNA-dir_Rpol_phage-type"/>
</dbReference>
<dbReference type="Pfam" id="PF14700">
    <property type="entry name" value="RPOL_N"/>
    <property type="match status" value="1"/>
</dbReference>
<evidence type="ECO:0000256" key="7">
    <source>
        <dbReference type="ARBA" id="ARBA00022946"/>
    </source>
</evidence>
<evidence type="ECO:0000259" key="12">
    <source>
        <dbReference type="SMART" id="SM01311"/>
    </source>
</evidence>
<dbReference type="Proteomes" id="UP000799439">
    <property type="component" value="Unassembled WGS sequence"/>
</dbReference>
<dbReference type="GO" id="GO:0006390">
    <property type="term" value="P:mitochondrial transcription"/>
    <property type="evidence" value="ECO:0007669"/>
    <property type="project" value="TreeGrafter"/>
</dbReference>
<dbReference type="PROSITE" id="PS00489">
    <property type="entry name" value="RNA_POL_PHAGE_2"/>
    <property type="match status" value="1"/>
</dbReference>
<evidence type="ECO:0000313" key="14">
    <source>
        <dbReference type="Proteomes" id="UP000799439"/>
    </source>
</evidence>
<evidence type="ECO:0000256" key="10">
    <source>
        <dbReference type="RuleBase" id="RU003805"/>
    </source>
</evidence>
<dbReference type="Gene3D" id="1.10.287.260">
    <property type="match status" value="1"/>
</dbReference>
<dbReference type="Gene3D" id="1.10.287.280">
    <property type="match status" value="1"/>
</dbReference>
<evidence type="ECO:0000256" key="1">
    <source>
        <dbReference type="ARBA" id="ARBA00004026"/>
    </source>
</evidence>
<comment type="caution">
    <text evidence="13">The sequence shown here is derived from an EMBL/GenBank/DDBJ whole genome shotgun (WGS) entry which is preliminary data.</text>
</comment>
<name>A0A9P4J4P2_9PEZI</name>
<dbReference type="GO" id="GO:0003899">
    <property type="term" value="F:DNA-directed RNA polymerase activity"/>
    <property type="evidence" value="ECO:0007669"/>
    <property type="project" value="UniProtKB-EC"/>
</dbReference>
<gene>
    <name evidence="13" type="ORF">K461DRAFT_278591</name>
</gene>
<proteinExistence type="inferred from homology"/>
<dbReference type="Gene3D" id="1.10.150.20">
    <property type="entry name" value="5' to 3' exonuclease, C-terminal subdomain"/>
    <property type="match status" value="1"/>
</dbReference>
<dbReference type="SUPFAM" id="SSF56672">
    <property type="entry name" value="DNA/RNA polymerases"/>
    <property type="match status" value="1"/>
</dbReference>
<dbReference type="FunFam" id="1.10.287.280:FF:000001">
    <property type="entry name" value="DNA-directed RNA polymerase"/>
    <property type="match status" value="1"/>
</dbReference>
<dbReference type="SMART" id="SM01311">
    <property type="entry name" value="RPOL_N"/>
    <property type="match status" value="1"/>
</dbReference>
<evidence type="ECO:0000256" key="8">
    <source>
        <dbReference type="ARBA" id="ARBA00023163"/>
    </source>
</evidence>
<accession>A0A9P4J4P2</accession>
<keyword evidence="6 10" id="KW-0548">Nucleotidyltransferase</keyword>
<keyword evidence="8 10" id="KW-0804">Transcription</keyword>
<dbReference type="InterPro" id="IPR046950">
    <property type="entry name" value="DNA-dir_Rpol_C_phage-type"/>
</dbReference>
<keyword evidence="4 10" id="KW-0240">DNA-directed RNA polymerase</keyword>
<keyword evidence="14" id="KW-1185">Reference proteome</keyword>
<keyword evidence="5 10" id="KW-0808">Transferase</keyword>
<keyword evidence="7" id="KW-0809">Transit peptide</keyword>
<comment type="function">
    <text evidence="1 10">DNA-dependent RNA polymerase catalyzes the transcription of DNA into RNA using the four ribonucleoside triphosphates as substrates.</text>
</comment>